<accession>A0A0F9EB33</accession>
<organism evidence="2">
    <name type="scientific">marine sediment metagenome</name>
    <dbReference type="NCBI Taxonomy" id="412755"/>
    <lineage>
        <taxon>unclassified sequences</taxon>
        <taxon>metagenomes</taxon>
        <taxon>ecological metagenomes</taxon>
    </lineage>
</organism>
<feature type="region of interest" description="Disordered" evidence="1">
    <location>
        <begin position="25"/>
        <end position="48"/>
    </location>
</feature>
<evidence type="ECO:0000256" key="1">
    <source>
        <dbReference type="SAM" id="MobiDB-lite"/>
    </source>
</evidence>
<dbReference type="AlphaFoldDB" id="A0A0F9EB33"/>
<comment type="caution">
    <text evidence="2">The sequence shown here is derived from an EMBL/GenBank/DDBJ whole genome shotgun (WGS) entry which is preliminary data.</text>
</comment>
<protein>
    <submittedName>
        <fullName evidence="2">Uncharacterized protein</fullName>
    </submittedName>
</protein>
<evidence type="ECO:0000313" key="2">
    <source>
        <dbReference type="EMBL" id="KKL71179.1"/>
    </source>
</evidence>
<name>A0A0F9EB33_9ZZZZ</name>
<proteinExistence type="predicted"/>
<dbReference type="EMBL" id="LAZR01025667">
    <property type="protein sequence ID" value="KKL71179.1"/>
    <property type="molecule type" value="Genomic_DNA"/>
</dbReference>
<sequence>MPTIGDDGIVQTIDIGSAVPPIAGEQLGQLQSGPNRQEHLRRRGDEQP</sequence>
<gene>
    <name evidence="2" type="ORF">LCGC14_2097490</name>
</gene>
<reference evidence="2" key="1">
    <citation type="journal article" date="2015" name="Nature">
        <title>Complex archaea that bridge the gap between prokaryotes and eukaryotes.</title>
        <authorList>
            <person name="Spang A."/>
            <person name="Saw J.H."/>
            <person name="Jorgensen S.L."/>
            <person name="Zaremba-Niedzwiedzka K."/>
            <person name="Martijn J."/>
            <person name="Lind A.E."/>
            <person name="van Eijk R."/>
            <person name="Schleper C."/>
            <person name="Guy L."/>
            <person name="Ettema T.J."/>
        </authorList>
    </citation>
    <scope>NUCLEOTIDE SEQUENCE</scope>
</reference>